<dbReference type="InterPro" id="IPR032466">
    <property type="entry name" value="Metal_Hydrolase"/>
</dbReference>
<evidence type="ECO:0000313" key="3">
    <source>
        <dbReference type="Proteomes" id="UP001496627"/>
    </source>
</evidence>
<dbReference type="EMBL" id="JBEAAL010000034">
    <property type="protein sequence ID" value="MEQ1409045.1"/>
    <property type="molecule type" value="Genomic_DNA"/>
</dbReference>
<evidence type="ECO:0000313" key="2">
    <source>
        <dbReference type="EMBL" id="MEQ1409045.1"/>
    </source>
</evidence>
<reference evidence="2 3" key="1">
    <citation type="submission" date="2024-05" db="EMBL/GenBank/DDBJ databases">
        <title>Neorhizobium sp. Rsf11, a plant growth promoting and heavy metal resistant PAH-degrader.</title>
        <authorList>
            <person name="Golubev S.N."/>
            <person name="Muratova A.Y."/>
            <person name="Markelova M.I."/>
        </authorList>
    </citation>
    <scope>NUCLEOTIDE SEQUENCE [LARGE SCALE GENOMIC DNA]</scope>
    <source>
        <strain evidence="2 3">Rsf11</strain>
    </source>
</reference>
<accession>A0ABV0MAW8</accession>
<dbReference type="RefSeq" id="WP_227705565.1">
    <property type="nucleotide sequence ID" value="NZ_JBEAAL010000034.1"/>
</dbReference>
<feature type="domain" description="Amidohydrolase-related" evidence="1">
    <location>
        <begin position="57"/>
        <end position="390"/>
    </location>
</feature>
<keyword evidence="3" id="KW-1185">Reference proteome</keyword>
<gene>
    <name evidence="2" type="ORF">ABK249_29490</name>
</gene>
<dbReference type="Gene3D" id="2.30.40.10">
    <property type="entry name" value="Urease, subunit C, domain 1"/>
    <property type="match status" value="1"/>
</dbReference>
<dbReference type="InterPro" id="IPR006680">
    <property type="entry name" value="Amidohydro-rel"/>
</dbReference>
<dbReference type="PANTHER" id="PTHR43135">
    <property type="entry name" value="ALPHA-D-RIBOSE 1-METHYLPHOSPHONATE 5-TRIPHOSPHATE DIPHOSPHATASE"/>
    <property type="match status" value="1"/>
</dbReference>
<protein>
    <submittedName>
        <fullName evidence="2">Amidohydrolase family protein</fullName>
    </submittedName>
</protein>
<dbReference type="InterPro" id="IPR051781">
    <property type="entry name" value="Metallo-dep_Hydrolase"/>
</dbReference>
<dbReference type="SUPFAM" id="SSF51556">
    <property type="entry name" value="Metallo-dependent hydrolases"/>
    <property type="match status" value="1"/>
</dbReference>
<comment type="caution">
    <text evidence="2">The sequence shown here is derived from an EMBL/GenBank/DDBJ whole genome shotgun (WGS) entry which is preliminary data.</text>
</comment>
<dbReference type="InterPro" id="IPR057744">
    <property type="entry name" value="OTAase-like"/>
</dbReference>
<dbReference type="Proteomes" id="UP001496627">
    <property type="component" value="Unassembled WGS sequence"/>
</dbReference>
<dbReference type="InterPro" id="IPR011059">
    <property type="entry name" value="Metal-dep_hydrolase_composite"/>
</dbReference>
<proteinExistence type="predicted"/>
<dbReference type="PANTHER" id="PTHR43135:SF3">
    <property type="entry name" value="ALPHA-D-RIBOSE 1-METHYLPHOSPHONATE 5-TRIPHOSPHATE DIPHOSPHATASE"/>
    <property type="match status" value="1"/>
</dbReference>
<dbReference type="CDD" id="cd01299">
    <property type="entry name" value="Met_dep_hydrolase_A"/>
    <property type="match status" value="1"/>
</dbReference>
<name>A0ABV0MAW8_9HYPH</name>
<dbReference type="Pfam" id="PF01979">
    <property type="entry name" value="Amidohydro_1"/>
    <property type="match status" value="1"/>
</dbReference>
<dbReference type="Gene3D" id="3.20.20.140">
    <property type="entry name" value="Metal-dependent hydrolases"/>
    <property type="match status" value="1"/>
</dbReference>
<dbReference type="SUPFAM" id="SSF51338">
    <property type="entry name" value="Composite domain of metallo-dependent hydrolases"/>
    <property type="match status" value="1"/>
</dbReference>
<sequence>MASRILLKGGTVYKGFGNKVIKNGFVEIVDGKVGAVGAVADLTSGFDGEVIDTTGKTVTPGVIDTHMHVFHEPQMLRLSEGAAAIWGANYAQSALRAGVTTMRDLGAQSGAVFGLKKALNEGYTVGPRYLVSGRAICMTGGHGWANLSAEADGEDGVRLLARQQIKLGADVIKVMASGGAGTPGELPTQAQFSMQEIRAAVDVAHDAGKPVAAHALATEGIIRAVEAGVDTIEHGVFLDDWAIELMLKKNVALCPTISVYPRIINRGPAGGEAPFVMEKSVSLLAPHFESLRKAVAAGVRIVFGTDATTLYNPVGDFSDEMDLMVKAGMSPVEVIRSATSTASDICGVSNIVGTLETGKLADVLVIDGDATKDIAALSATAMVFKEGTLVYRKGEGYRNAMLTAKPILKADHAL</sequence>
<evidence type="ECO:0000259" key="1">
    <source>
        <dbReference type="Pfam" id="PF01979"/>
    </source>
</evidence>
<organism evidence="2 3">
    <name type="scientific">Neorhizobium phenanthreniclasticum</name>
    <dbReference type="NCBI Taxonomy" id="3157917"/>
    <lineage>
        <taxon>Bacteria</taxon>
        <taxon>Pseudomonadati</taxon>
        <taxon>Pseudomonadota</taxon>
        <taxon>Alphaproteobacteria</taxon>
        <taxon>Hyphomicrobiales</taxon>
        <taxon>Rhizobiaceae</taxon>
        <taxon>Rhizobium/Agrobacterium group</taxon>
        <taxon>Neorhizobium</taxon>
    </lineage>
</organism>